<dbReference type="Pfam" id="PF00583">
    <property type="entry name" value="Acetyltransf_1"/>
    <property type="match status" value="1"/>
</dbReference>
<dbReference type="SUPFAM" id="SSF55729">
    <property type="entry name" value="Acyl-CoA N-acyltransferases (Nat)"/>
    <property type="match status" value="1"/>
</dbReference>
<accession>A0A1G7E2H7</accession>
<dbReference type="AlphaFoldDB" id="A0A1G7E2H7"/>
<evidence type="ECO:0000313" key="3">
    <source>
        <dbReference type="EMBL" id="SDE57696.1"/>
    </source>
</evidence>
<dbReference type="InterPro" id="IPR016181">
    <property type="entry name" value="Acyl_CoA_acyltransferase"/>
</dbReference>
<feature type="domain" description="N-acetyltransferase" evidence="2">
    <location>
        <begin position="3"/>
        <end position="152"/>
    </location>
</feature>
<evidence type="ECO:0000256" key="1">
    <source>
        <dbReference type="ARBA" id="ARBA00022679"/>
    </source>
</evidence>
<keyword evidence="1 3" id="KW-0808">Transferase</keyword>
<dbReference type="OrthoDB" id="1431064at2"/>
<dbReference type="PROSITE" id="PS51186">
    <property type="entry name" value="GNAT"/>
    <property type="match status" value="1"/>
</dbReference>
<proteinExistence type="predicted"/>
<sequence>MELQLIDYQPEYQPYFENLNKAWLEEYFTVEPFDKWMLEHPEEAILKNGGKILFVTSNQNIIGTVGLRYMEDGVYEMTKMAVDKTYHGGGAGQFLCQSAIDKAREMGMQKLVLFSNRVLKNAIHIYHKLGFTEIPVETGTYKRADIMMEIVF</sequence>
<name>A0A1G7E2H7_9SPHI</name>
<dbReference type="CDD" id="cd04301">
    <property type="entry name" value="NAT_SF"/>
    <property type="match status" value="1"/>
</dbReference>
<dbReference type="InterPro" id="IPR000182">
    <property type="entry name" value="GNAT_dom"/>
</dbReference>
<organism evidence="3 4">
    <name type="scientific">Mucilaginibacter pineti</name>
    <dbReference type="NCBI Taxonomy" id="1391627"/>
    <lineage>
        <taxon>Bacteria</taxon>
        <taxon>Pseudomonadati</taxon>
        <taxon>Bacteroidota</taxon>
        <taxon>Sphingobacteriia</taxon>
        <taxon>Sphingobacteriales</taxon>
        <taxon>Sphingobacteriaceae</taxon>
        <taxon>Mucilaginibacter</taxon>
    </lineage>
</organism>
<protein>
    <submittedName>
        <fullName evidence="3">Acetyltransferase (GNAT) domain-containing protein</fullName>
    </submittedName>
</protein>
<evidence type="ECO:0000313" key="4">
    <source>
        <dbReference type="Proteomes" id="UP000199072"/>
    </source>
</evidence>
<dbReference type="GO" id="GO:0008080">
    <property type="term" value="F:N-acetyltransferase activity"/>
    <property type="evidence" value="ECO:0007669"/>
    <property type="project" value="InterPro"/>
</dbReference>
<dbReference type="Proteomes" id="UP000199072">
    <property type="component" value="Unassembled WGS sequence"/>
</dbReference>
<dbReference type="EMBL" id="FNAI01000007">
    <property type="protein sequence ID" value="SDE57696.1"/>
    <property type="molecule type" value="Genomic_DNA"/>
</dbReference>
<dbReference type="PANTHER" id="PTHR13947">
    <property type="entry name" value="GNAT FAMILY N-ACETYLTRANSFERASE"/>
    <property type="match status" value="1"/>
</dbReference>
<keyword evidence="4" id="KW-1185">Reference proteome</keyword>
<evidence type="ECO:0000259" key="2">
    <source>
        <dbReference type="PROSITE" id="PS51186"/>
    </source>
</evidence>
<dbReference type="Gene3D" id="3.40.630.30">
    <property type="match status" value="1"/>
</dbReference>
<dbReference type="InterPro" id="IPR050769">
    <property type="entry name" value="NAT_camello-type"/>
</dbReference>
<dbReference type="STRING" id="1391627.SAMN05216464_107233"/>
<dbReference type="RefSeq" id="WP_091150652.1">
    <property type="nucleotide sequence ID" value="NZ_FNAI01000007.1"/>
</dbReference>
<dbReference type="PANTHER" id="PTHR13947:SF37">
    <property type="entry name" value="LD18367P"/>
    <property type="match status" value="1"/>
</dbReference>
<reference evidence="3 4" key="1">
    <citation type="submission" date="2016-10" db="EMBL/GenBank/DDBJ databases">
        <authorList>
            <person name="de Groot N.N."/>
        </authorList>
    </citation>
    <scope>NUCLEOTIDE SEQUENCE [LARGE SCALE GENOMIC DNA]</scope>
    <source>
        <strain evidence="3 4">47C3B</strain>
    </source>
</reference>
<gene>
    <name evidence="3" type="ORF">SAMN05216464_107233</name>
</gene>